<sequence>MRWDRFFEDLEDQLDSEWEAERAALDSEAERLRVSRLLLRERLVALARSGETLAAVELSDATVVTGRVQAVGADWLALDSELRRGAAVILPLPAIVSLGVEPGPVVASARDAAEGSALRQRMTLGYVLRDLARKRVPVSLRVTGGKLLTGTIDRAGADHLDLALHDAGAPRRRDAVTGYRIVSFAAILSVMPDGRAAVP</sequence>
<dbReference type="AlphaFoldDB" id="A0AAJ5W2J9"/>
<dbReference type="EMBL" id="CP119321">
    <property type="protein sequence ID" value="WEK13829.1"/>
    <property type="molecule type" value="Genomic_DNA"/>
</dbReference>
<evidence type="ECO:0000313" key="2">
    <source>
        <dbReference type="Proteomes" id="UP001213972"/>
    </source>
</evidence>
<name>A0AAJ5W2J9_9MICO</name>
<evidence type="ECO:0008006" key="3">
    <source>
        <dbReference type="Google" id="ProtNLM"/>
    </source>
</evidence>
<accession>A0AAJ5W2J9</accession>
<reference evidence="1" key="1">
    <citation type="submission" date="2023-03" db="EMBL/GenBank/DDBJ databases">
        <title>Andean soil-derived lignocellulolytic bacterial consortium as a source of novel taxa and putative plastic-active enzymes.</title>
        <authorList>
            <person name="Diaz-Garcia L."/>
            <person name="Chuvochina M."/>
            <person name="Feuerriegel G."/>
            <person name="Bunk B."/>
            <person name="Sproer C."/>
            <person name="Streit W.R."/>
            <person name="Rodriguez L.M."/>
            <person name="Overmann J."/>
            <person name="Jimenez D.J."/>
        </authorList>
    </citation>
    <scope>NUCLEOTIDE SEQUENCE</scope>
    <source>
        <strain evidence="1">MAG 4610</strain>
    </source>
</reference>
<protein>
    <recommendedName>
        <fullName evidence="3">Fis family transcriptional regulator</fullName>
    </recommendedName>
</protein>
<proteinExistence type="predicted"/>
<evidence type="ECO:0000313" key="1">
    <source>
        <dbReference type="EMBL" id="WEK13829.1"/>
    </source>
</evidence>
<organism evidence="1 2">
    <name type="scientific">Candidatus Microbacterium phytovorans</name>
    <dbReference type="NCBI Taxonomy" id="3121374"/>
    <lineage>
        <taxon>Bacteria</taxon>
        <taxon>Bacillati</taxon>
        <taxon>Actinomycetota</taxon>
        <taxon>Actinomycetes</taxon>
        <taxon>Micrococcales</taxon>
        <taxon>Microbacteriaceae</taxon>
        <taxon>Microbacterium</taxon>
    </lineage>
</organism>
<gene>
    <name evidence="1" type="ORF">P0Y48_01035</name>
</gene>
<dbReference type="Proteomes" id="UP001213972">
    <property type="component" value="Chromosome"/>
</dbReference>